<dbReference type="Gene3D" id="3.30.450.20">
    <property type="entry name" value="PAS domain"/>
    <property type="match status" value="1"/>
</dbReference>
<protein>
    <submittedName>
        <fullName evidence="1">PAS sensor protein</fullName>
    </submittedName>
</protein>
<name>A0A9D2RKH6_9BACT</name>
<organism evidence="1 2">
    <name type="scientific">Candidatus Alistipes avicola</name>
    <dbReference type="NCBI Taxonomy" id="2838432"/>
    <lineage>
        <taxon>Bacteria</taxon>
        <taxon>Pseudomonadati</taxon>
        <taxon>Bacteroidota</taxon>
        <taxon>Bacteroidia</taxon>
        <taxon>Bacteroidales</taxon>
        <taxon>Rikenellaceae</taxon>
        <taxon>Alistipes</taxon>
    </lineage>
</organism>
<evidence type="ECO:0000313" key="2">
    <source>
        <dbReference type="Proteomes" id="UP000824259"/>
    </source>
</evidence>
<comment type="caution">
    <text evidence="1">The sequence shown here is derived from an EMBL/GenBank/DDBJ whole genome shotgun (WGS) entry which is preliminary data.</text>
</comment>
<dbReference type="AlphaFoldDB" id="A0A9D2RKH6"/>
<reference evidence="1" key="2">
    <citation type="submission" date="2021-04" db="EMBL/GenBank/DDBJ databases">
        <authorList>
            <person name="Gilroy R."/>
        </authorList>
    </citation>
    <scope>NUCLEOTIDE SEQUENCE</scope>
    <source>
        <strain evidence="1">CHK169-11906</strain>
    </source>
</reference>
<reference evidence="1" key="1">
    <citation type="journal article" date="2021" name="PeerJ">
        <title>Extensive microbial diversity within the chicken gut microbiome revealed by metagenomics and culture.</title>
        <authorList>
            <person name="Gilroy R."/>
            <person name="Ravi A."/>
            <person name="Getino M."/>
            <person name="Pursley I."/>
            <person name="Horton D.L."/>
            <person name="Alikhan N.F."/>
            <person name="Baker D."/>
            <person name="Gharbi K."/>
            <person name="Hall N."/>
            <person name="Watson M."/>
            <person name="Adriaenssens E.M."/>
            <person name="Foster-Nyarko E."/>
            <person name="Jarju S."/>
            <person name="Secka A."/>
            <person name="Antonio M."/>
            <person name="Oren A."/>
            <person name="Chaudhuri R.R."/>
            <person name="La Ragione R."/>
            <person name="Hildebrand F."/>
            <person name="Pallen M.J."/>
        </authorList>
    </citation>
    <scope>NUCLEOTIDE SEQUENCE</scope>
    <source>
        <strain evidence="1">CHK169-11906</strain>
    </source>
</reference>
<dbReference type="EMBL" id="DWYR01000024">
    <property type="protein sequence ID" value="HJA99379.1"/>
    <property type="molecule type" value="Genomic_DNA"/>
</dbReference>
<dbReference type="Proteomes" id="UP000824259">
    <property type="component" value="Unassembled WGS sequence"/>
</dbReference>
<gene>
    <name evidence="1" type="ORF">H9779_07280</name>
</gene>
<accession>A0A9D2RKH6</accession>
<evidence type="ECO:0000313" key="1">
    <source>
        <dbReference type="EMBL" id="HJA99379.1"/>
    </source>
</evidence>
<proteinExistence type="predicted"/>
<sequence length="107" mass="12043">MFNWAEDTNCAITACDTEGVVIFMNKQSILVNGDMRGKNMLPCHNERSRGIIDRLIKEGGTNAYTIDKKGVRKMIYQTAWRHEDGTVGGLLEISMPIPAEMPHYIRG</sequence>